<evidence type="ECO:0000313" key="13">
    <source>
        <dbReference type="EMBL" id="KAL1597788.1"/>
    </source>
</evidence>
<keyword evidence="5 10" id="KW-1133">Transmembrane helix</keyword>
<name>A0ABR3R055_9PLEO</name>
<evidence type="ECO:0000256" key="11">
    <source>
        <dbReference type="SAM" id="Coils"/>
    </source>
</evidence>
<comment type="function">
    <text evidence="9">Required for the maintenance of the structure of the mitochondrial inner membrane. Involved in mitochondrial morphology. Causes growth arrest when highly overexpressed.</text>
</comment>
<gene>
    <name evidence="13" type="primary">SHE9</name>
    <name evidence="13" type="ORF">SLS60_008275</name>
</gene>
<reference evidence="13 14" key="1">
    <citation type="submission" date="2024-02" db="EMBL/GenBank/DDBJ databases">
        <title>De novo assembly and annotation of 12 fungi associated with fruit tree decline syndrome in Ontario, Canada.</title>
        <authorList>
            <person name="Sulman M."/>
            <person name="Ellouze W."/>
            <person name="Ilyukhin E."/>
        </authorList>
    </citation>
    <scope>NUCLEOTIDE SEQUENCE [LARGE SCALE GENOMIC DNA]</scope>
    <source>
        <strain evidence="13 14">M42-189</strain>
    </source>
</reference>
<dbReference type="PANTHER" id="PTHR31961">
    <property type="entry name" value="SENSITIVE TO HIGH EXPRESSION PROTEIN 9, MITOCHONDRIAL"/>
    <property type="match status" value="1"/>
</dbReference>
<evidence type="ECO:0000256" key="2">
    <source>
        <dbReference type="ARBA" id="ARBA00022692"/>
    </source>
</evidence>
<feature type="compositionally biased region" description="Polar residues" evidence="12">
    <location>
        <begin position="168"/>
        <end position="203"/>
    </location>
</feature>
<keyword evidence="4 10" id="KW-0809">Transit peptide</keyword>
<evidence type="ECO:0000256" key="4">
    <source>
        <dbReference type="ARBA" id="ARBA00022946"/>
    </source>
</evidence>
<keyword evidence="8 10" id="KW-0472">Membrane</keyword>
<comment type="subcellular location">
    <subcellularLocation>
        <location evidence="10">Mitochondrion inner membrane</location>
        <topology evidence="10">Multi-pass membrane protein</topology>
    </subcellularLocation>
</comment>
<keyword evidence="2 10" id="KW-0812">Transmembrane</keyword>
<evidence type="ECO:0000256" key="1">
    <source>
        <dbReference type="ARBA" id="ARBA00007472"/>
    </source>
</evidence>
<feature type="region of interest" description="Disordered" evidence="12">
    <location>
        <begin position="66"/>
        <end position="96"/>
    </location>
</feature>
<evidence type="ECO:0000256" key="12">
    <source>
        <dbReference type="SAM" id="MobiDB-lite"/>
    </source>
</evidence>
<accession>A0ABR3R055</accession>
<evidence type="ECO:0000256" key="5">
    <source>
        <dbReference type="ARBA" id="ARBA00022989"/>
    </source>
</evidence>
<keyword evidence="7 10" id="KW-0496">Mitochondrion</keyword>
<evidence type="ECO:0000256" key="10">
    <source>
        <dbReference type="RuleBase" id="RU364128"/>
    </source>
</evidence>
<comment type="caution">
    <text evidence="13">The sequence shown here is derived from an EMBL/GenBank/DDBJ whole genome shotgun (WGS) entry which is preliminary data.</text>
</comment>
<feature type="region of interest" description="Disordered" evidence="12">
    <location>
        <begin position="507"/>
        <end position="544"/>
    </location>
</feature>
<dbReference type="Pfam" id="PF05546">
    <property type="entry name" value="She9_MDM33"/>
    <property type="match status" value="1"/>
</dbReference>
<evidence type="ECO:0000313" key="14">
    <source>
        <dbReference type="Proteomes" id="UP001521785"/>
    </source>
</evidence>
<feature type="region of interest" description="Disordered" evidence="12">
    <location>
        <begin position="124"/>
        <end position="209"/>
    </location>
</feature>
<evidence type="ECO:0000256" key="9">
    <source>
        <dbReference type="ARBA" id="ARBA00024807"/>
    </source>
</evidence>
<evidence type="ECO:0000256" key="6">
    <source>
        <dbReference type="ARBA" id="ARBA00023054"/>
    </source>
</evidence>
<evidence type="ECO:0000256" key="3">
    <source>
        <dbReference type="ARBA" id="ARBA00022792"/>
    </source>
</evidence>
<dbReference type="Proteomes" id="UP001521785">
    <property type="component" value="Unassembled WGS sequence"/>
</dbReference>
<dbReference type="PANTHER" id="PTHR31961:SF3">
    <property type="entry name" value="SENSITIVE TO HIGH EXPRESSION PROTEIN 9, MITOCHONDRIAL"/>
    <property type="match status" value="1"/>
</dbReference>
<evidence type="ECO:0000256" key="7">
    <source>
        <dbReference type="ARBA" id="ARBA00023128"/>
    </source>
</evidence>
<feature type="coiled-coil region" evidence="11">
    <location>
        <begin position="361"/>
        <end position="392"/>
    </location>
</feature>
<keyword evidence="14" id="KW-1185">Reference proteome</keyword>
<proteinExistence type="inferred from homology"/>
<keyword evidence="6 11" id="KW-0175">Coiled coil</keyword>
<comment type="similarity">
    <text evidence="1 10">Belongs to the SHE9 family.</text>
</comment>
<organism evidence="13 14">
    <name type="scientific">Paraconiothyrium brasiliense</name>
    <dbReference type="NCBI Taxonomy" id="300254"/>
    <lineage>
        <taxon>Eukaryota</taxon>
        <taxon>Fungi</taxon>
        <taxon>Dikarya</taxon>
        <taxon>Ascomycota</taxon>
        <taxon>Pezizomycotina</taxon>
        <taxon>Dothideomycetes</taxon>
        <taxon>Pleosporomycetidae</taxon>
        <taxon>Pleosporales</taxon>
        <taxon>Massarineae</taxon>
        <taxon>Didymosphaeriaceae</taxon>
        <taxon>Paraconiothyrium</taxon>
    </lineage>
</organism>
<dbReference type="InterPro" id="IPR008839">
    <property type="entry name" value="MDM33_fungi"/>
</dbReference>
<comment type="subunit">
    <text evidence="10">Homooligomer.</text>
</comment>
<feature type="compositionally biased region" description="Basic and acidic residues" evidence="12">
    <location>
        <begin position="73"/>
        <end position="96"/>
    </location>
</feature>
<keyword evidence="3 10" id="KW-0999">Mitochondrion inner membrane</keyword>
<feature type="compositionally biased region" description="Basic and acidic residues" evidence="12">
    <location>
        <begin position="124"/>
        <end position="155"/>
    </location>
</feature>
<sequence>MRPLLQHAQRSFFANTNLIVPKHPSRSFSDTIKSVSRASSICLQCQYRASVVGRSARSPQWASVTLHHRSVRHSSDDGKSKPENETPEERLARVRADIALRERQEKERLEKERLEKIRKEKERLEKERQERERQEKERMERERQEKERQERERHSTPQKKPLPDVNKIPSSSARPTPRTESVSLPNVDQPASSNIVPPSTNAETSHDDIRKVGYGQDSAKDNIERVAADQLPSHHQAQRWDFSKRFQDFMDDILPKLAVVTQKVNTYTGTDYSGIEALKREIKDQGRMQPGKTWIVANEGVEKLVKTRRAAIEEAKQALDAALSKQTSAQKEVVALLERKHSWSDMDLERYMSLIRSEHINDQAVREAKEAIAQSENALEEARSQLEKRERAQYHEEQIWSDTIRRNSTWVTFGLMGLNIFLLLATMIVIEPWRRRRMVREIRNALEAQKSAVAPLVAVPDAVSTPAAATPVVKVEPSKVAEQPTEPIVASPVAADPVDTASPIQQDLEASSDRTAKVTDAPAVVPIRESPAQPSTLPETEGKSIPVESIDIEQEVRNTPMSTPETWQDKIAYIATDIVSERTISMRRIDYTAAILQGAAAGAVITAAIVAMIVNK</sequence>
<feature type="transmembrane region" description="Helical" evidence="10">
    <location>
        <begin position="591"/>
        <end position="614"/>
    </location>
</feature>
<protein>
    <recommendedName>
        <fullName evidence="10">Sensitive to high expression protein 9, mitochondrial</fullName>
    </recommendedName>
</protein>
<evidence type="ECO:0000256" key="8">
    <source>
        <dbReference type="ARBA" id="ARBA00023136"/>
    </source>
</evidence>
<dbReference type="EMBL" id="JAKJXO020000012">
    <property type="protein sequence ID" value="KAL1597788.1"/>
    <property type="molecule type" value="Genomic_DNA"/>
</dbReference>
<feature type="transmembrane region" description="Helical" evidence="10">
    <location>
        <begin position="410"/>
        <end position="430"/>
    </location>
</feature>